<evidence type="ECO:0000259" key="1">
    <source>
        <dbReference type="Pfam" id="PF02625"/>
    </source>
</evidence>
<dbReference type="Pfam" id="PF13478">
    <property type="entry name" value="XdhC_C"/>
    <property type="match status" value="1"/>
</dbReference>
<name>A0ABU5DUU3_9PROT</name>
<feature type="domain" description="XdhC Rossmann" evidence="2">
    <location>
        <begin position="175"/>
        <end position="317"/>
    </location>
</feature>
<gene>
    <name evidence="3" type="primary">xdhC</name>
    <name evidence="3" type="ORF">SMD31_04030</name>
</gene>
<organism evidence="3 4">
    <name type="scientific">Dongia rigui</name>
    <dbReference type="NCBI Taxonomy" id="940149"/>
    <lineage>
        <taxon>Bacteria</taxon>
        <taxon>Pseudomonadati</taxon>
        <taxon>Pseudomonadota</taxon>
        <taxon>Alphaproteobacteria</taxon>
        <taxon>Rhodospirillales</taxon>
        <taxon>Dongiaceae</taxon>
        <taxon>Dongia</taxon>
    </lineage>
</organism>
<protein>
    <submittedName>
        <fullName evidence="3">Xanthine dehydrogenase accessory protein XdhC</fullName>
    </submittedName>
</protein>
<dbReference type="EMBL" id="JAXCLX010000001">
    <property type="protein sequence ID" value="MDY0871071.1"/>
    <property type="molecule type" value="Genomic_DNA"/>
</dbReference>
<sequence>MSGRPADPVLAAALKRLQEGMPAVLATIAATRGSTPRVPGTRMLVDATGIVGSVGGGQLEFEIIASARDLLASNASATRCQHFILGPDLRQCCGGALDIVLERLMPESLPWLKQVLDWEFEGAFWEGRLAVGDPSSARRLHRLEGAPSEPGTARLVKSVDGAELVEMSGRPWPQLYLFGAGHVGRALVRLLGDLPFHVTWCDGREDIFPAEIPMNTRCDAAADIDALIKGAPADAHFLIMTHSHALDFDLVAAVLAKERFGSLGLIGSDTKKARFLQRLRADGVAPGDLARLQCPVGIPGIKSKVPAAIAIAVAAELLVLTQAREQEGAVTGVQSVG</sequence>
<accession>A0ABU5DUU3</accession>
<comment type="caution">
    <text evidence="3">The sequence shown here is derived from an EMBL/GenBank/DDBJ whole genome shotgun (WGS) entry which is preliminary data.</text>
</comment>
<dbReference type="PANTHER" id="PTHR30388:SF6">
    <property type="entry name" value="XANTHINE DEHYDROGENASE SUBUNIT A-RELATED"/>
    <property type="match status" value="1"/>
</dbReference>
<feature type="domain" description="XdhC- CoxI" evidence="1">
    <location>
        <begin position="17"/>
        <end position="78"/>
    </location>
</feature>
<dbReference type="Pfam" id="PF02625">
    <property type="entry name" value="XdhC_CoxI"/>
    <property type="match status" value="1"/>
</dbReference>
<reference evidence="3 4" key="1">
    <citation type="journal article" date="2013" name="Antonie Van Leeuwenhoek">
        <title>Dongia rigui sp. nov., isolated from freshwater of a large wetland in Korea.</title>
        <authorList>
            <person name="Baik K.S."/>
            <person name="Hwang Y.M."/>
            <person name="Choi J.S."/>
            <person name="Kwon J."/>
            <person name="Seong C.N."/>
        </authorList>
    </citation>
    <scope>NUCLEOTIDE SEQUENCE [LARGE SCALE GENOMIC DNA]</scope>
    <source>
        <strain evidence="3 4">04SU4-P</strain>
    </source>
</reference>
<dbReference type="RefSeq" id="WP_320499440.1">
    <property type="nucleotide sequence ID" value="NZ_JAXCLX010000001.1"/>
</dbReference>
<evidence type="ECO:0000313" key="3">
    <source>
        <dbReference type="EMBL" id="MDY0871071.1"/>
    </source>
</evidence>
<dbReference type="InterPro" id="IPR003777">
    <property type="entry name" value="XdhC_CoxI"/>
</dbReference>
<proteinExistence type="predicted"/>
<evidence type="ECO:0000259" key="2">
    <source>
        <dbReference type="Pfam" id="PF13478"/>
    </source>
</evidence>
<dbReference type="Proteomes" id="UP001271769">
    <property type="component" value="Unassembled WGS sequence"/>
</dbReference>
<evidence type="ECO:0000313" key="4">
    <source>
        <dbReference type="Proteomes" id="UP001271769"/>
    </source>
</evidence>
<dbReference type="InterPro" id="IPR052698">
    <property type="entry name" value="MoCofactor_Util/Proc"/>
</dbReference>
<dbReference type="Gene3D" id="3.40.50.720">
    <property type="entry name" value="NAD(P)-binding Rossmann-like Domain"/>
    <property type="match status" value="1"/>
</dbReference>
<dbReference type="InterPro" id="IPR027051">
    <property type="entry name" value="XdhC_Rossmann_dom"/>
</dbReference>
<dbReference type="InterPro" id="IPR014308">
    <property type="entry name" value="Xanthine_DH_XdhC"/>
</dbReference>
<dbReference type="PANTHER" id="PTHR30388">
    <property type="entry name" value="ALDEHYDE OXIDOREDUCTASE MOLYBDENUM COFACTOR ASSEMBLY PROTEIN"/>
    <property type="match status" value="1"/>
</dbReference>
<keyword evidence="4" id="KW-1185">Reference proteome</keyword>
<dbReference type="NCBIfam" id="TIGR02964">
    <property type="entry name" value="xanthine_xdhC"/>
    <property type="match status" value="1"/>
</dbReference>